<dbReference type="RefSeq" id="WP_342758929.1">
    <property type="nucleotide sequence ID" value="NZ_CP146256.1"/>
</dbReference>
<evidence type="ECO:0000313" key="2">
    <source>
        <dbReference type="Proteomes" id="UP001451571"/>
    </source>
</evidence>
<reference evidence="1 2" key="1">
    <citation type="submission" date="2024-02" db="EMBL/GenBank/DDBJ databases">
        <title>Bacterial strain from lacustrine sediment.</title>
        <authorList>
            <person name="Petit C."/>
            <person name="Fadhlaoui K."/>
        </authorList>
    </citation>
    <scope>NUCLEOTIDE SEQUENCE [LARGE SCALE GENOMIC DNA]</scope>
    <source>
        <strain evidence="1 2">IPX-CK</strain>
    </source>
</reference>
<accession>A0ABZ3F0Q1</accession>
<dbReference type="InterPro" id="IPR016024">
    <property type="entry name" value="ARM-type_fold"/>
</dbReference>
<dbReference type="EMBL" id="CP146256">
    <property type="protein sequence ID" value="XAH75364.1"/>
    <property type="molecule type" value="Genomic_DNA"/>
</dbReference>
<name>A0ABZ3F0Q1_9FIRM</name>
<protein>
    <submittedName>
        <fullName evidence="1">SufBD protein</fullName>
    </submittedName>
</protein>
<dbReference type="SUPFAM" id="SSF48371">
    <property type="entry name" value="ARM repeat"/>
    <property type="match status" value="1"/>
</dbReference>
<evidence type="ECO:0000313" key="1">
    <source>
        <dbReference type="EMBL" id="XAH75364.1"/>
    </source>
</evidence>
<dbReference type="Proteomes" id="UP001451571">
    <property type="component" value="Chromosome"/>
</dbReference>
<proteinExistence type="predicted"/>
<sequence length="150" mass="17257">MVDYIQDLVNGLIDSDDKKAYQCLKQLKNESNQSNVVYPFFGVFADMLDHENSYIRTRGIILVAANAQWDNDYKIDEIIDKFLIHITDDKPIAARQCIKVLPIVAKFKPDLRLDIINALHRANPSRYKESMQSLVVKDIQKCLNDIQSLS</sequence>
<organism evidence="1 2">
    <name type="scientific">Kineothrix sedimenti</name>
    <dbReference type="NCBI Taxonomy" id="3123317"/>
    <lineage>
        <taxon>Bacteria</taxon>
        <taxon>Bacillati</taxon>
        <taxon>Bacillota</taxon>
        <taxon>Clostridia</taxon>
        <taxon>Lachnospirales</taxon>
        <taxon>Lachnospiraceae</taxon>
        <taxon>Kineothrix</taxon>
    </lineage>
</organism>
<keyword evidence="2" id="KW-1185">Reference proteome</keyword>
<gene>
    <name evidence="1" type="ORF">V6984_06300</name>
</gene>